<evidence type="ECO:0000313" key="2">
    <source>
        <dbReference type="EMBL" id="CAD5220330.1"/>
    </source>
</evidence>
<name>A0A811KWX7_9BILA</name>
<feature type="compositionally biased region" description="Basic residues" evidence="1">
    <location>
        <begin position="43"/>
        <end position="58"/>
    </location>
</feature>
<dbReference type="EMBL" id="CAJFDH010000004">
    <property type="protein sequence ID" value="CAD5220330.1"/>
    <property type="molecule type" value="Genomic_DNA"/>
</dbReference>
<reference evidence="2" key="1">
    <citation type="submission" date="2020-09" db="EMBL/GenBank/DDBJ databases">
        <authorList>
            <person name="Kikuchi T."/>
        </authorList>
    </citation>
    <scope>NUCLEOTIDE SEQUENCE</scope>
    <source>
        <strain evidence="2">SH1</strain>
    </source>
</reference>
<organism evidence="2 3">
    <name type="scientific">Bursaphelenchus okinawaensis</name>
    <dbReference type="NCBI Taxonomy" id="465554"/>
    <lineage>
        <taxon>Eukaryota</taxon>
        <taxon>Metazoa</taxon>
        <taxon>Ecdysozoa</taxon>
        <taxon>Nematoda</taxon>
        <taxon>Chromadorea</taxon>
        <taxon>Rhabditida</taxon>
        <taxon>Tylenchina</taxon>
        <taxon>Tylenchomorpha</taxon>
        <taxon>Aphelenchoidea</taxon>
        <taxon>Aphelenchoididae</taxon>
        <taxon>Bursaphelenchus</taxon>
    </lineage>
</organism>
<keyword evidence="3" id="KW-1185">Reference proteome</keyword>
<proteinExistence type="predicted"/>
<protein>
    <submittedName>
        <fullName evidence="2">Uncharacterized protein</fullName>
    </submittedName>
</protein>
<accession>A0A811KWX7</accession>
<dbReference type="AlphaFoldDB" id="A0A811KWX7"/>
<sequence>MSPAIMKTKIVKKAIAKPKRRSVVKTRKFARIAKTKQTSKVQLAKKSRKALKTRKAKTTSKPMTKPAQPPAKTALPPAPTTKWTIPEGQTDFFKCPLCNMPKSSLEHMELLYNPYSSHYEAQNSENS</sequence>
<evidence type="ECO:0000256" key="1">
    <source>
        <dbReference type="SAM" id="MobiDB-lite"/>
    </source>
</evidence>
<evidence type="ECO:0000313" key="3">
    <source>
        <dbReference type="Proteomes" id="UP000614601"/>
    </source>
</evidence>
<feature type="compositionally biased region" description="Low complexity" evidence="1">
    <location>
        <begin position="59"/>
        <end position="75"/>
    </location>
</feature>
<comment type="caution">
    <text evidence="2">The sequence shown here is derived from an EMBL/GenBank/DDBJ whole genome shotgun (WGS) entry which is preliminary data.</text>
</comment>
<feature type="region of interest" description="Disordered" evidence="1">
    <location>
        <begin position="34"/>
        <end position="83"/>
    </location>
</feature>
<dbReference type="Proteomes" id="UP000614601">
    <property type="component" value="Unassembled WGS sequence"/>
</dbReference>
<gene>
    <name evidence="2" type="ORF">BOKJ2_LOCUS8890</name>
</gene>
<dbReference type="EMBL" id="CAJFCW020000004">
    <property type="protein sequence ID" value="CAG9113530.1"/>
    <property type="molecule type" value="Genomic_DNA"/>
</dbReference>
<dbReference type="Proteomes" id="UP000783686">
    <property type="component" value="Unassembled WGS sequence"/>
</dbReference>